<dbReference type="AlphaFoldDB" id="A0A4S4LV23"/>
<name>A0A4S4LV23_9AGAM</name>
<proteinExistence type="predicted"/>
<reference evidence="3 4" key="1">
    <citation type="submission" date="2019-02" db="EMBL/GenBank/DDBJ databases">
        <title>Genome sequencing of the rare red list fungi Bondarzewia mesenterica.</title>
        <authorList>
            <person name="Buettner E."/>
            <person name="Kellner H."/>
        </authorList>
    </citation>
    <scope>NUCLEOTIDE SEQUENCE [LARGE SCALE GENOMIC DNA]</scope>
    <source>
        <strain evidence="3 4">DSM 108281</strain>
    </source>
</reference>
<accession>A0A4S4LV23</accession>
<feature type="domain" description="HNH nuclease" evidence="2">
    <location>
        <begin position="106"/>
        <end position="164"/>
    </location>
</feature>
<sequence length="322" mass="36224">MTRTQDSSPSSSEDNATPSSEIVECPWSEDADRRSSSEDGSVTGEDHKMSDVVDAVADPVHYFSFALRKASSDPSTASRFAKDVARTLDPNRGLCFVTLHNNDDAVLRRTYLIPQSDRSEHTKLTSLEWAWGMPYFSLNVDEPANMIRLKLDLHLLFDRGQFIFLPSINFIELFYERKRLRRKNPNTQLSPITDQYNGQTIFEYRLVPLGSMSAISRAPRDLNASTTISVVDLDDEVLHHYPFSTLPVLRSHVLPHFVLYSSGRELVKRGKLEMSDEAAAISAWNAGGFAGTEYQVAHALDWVRDTYLSWIGCVVPPEFTAG</sequence>
<dbReference type="Proteomes" id="UP000310158">
    <property type="component" value="Unassembled WGS sequence"/>
</dbReference>
<protein>
    <recommendedName>
        <fullName evidence="2">HNH nuclease domain-containing protein</fullName>
    </recommendedName>
</protein>
<organism evidence="3 4">
    <name type="scientific">Bondarzewia mesenterica</name>
    <dbReference type="NCBI Taxonomy" id="1095465"/>
    <lineage>
        <taxon>Eukaryota</taxon>
        <taxon>Fungi</taxon>
        <taxon>Dikarya</taxon>
        <taxon>Basidiomycota</taxon>
        <taxon>Agaricomycotina</taxon>
        <taxon>Agaricomycetes</taxon>
        <taxon>Russulales</taxon>
        <taxon>Bondarzewiaceae</taxon>
        <taxon>Bondarzewia</taxon>
    </lineage>
</organism>
<comment type="caution">
    <text evidence="3">The sequence shown here is derived from an EMBL/GenBank/DDBJ whole genome shotgun (WGS) entry which is preliminary data.</text>
</comment>
<feature type="region of interest" description="Disordered" evidence="1">
    <location>
        <begin position="1"/>
        <end position="49"/>
    </location>
</feature>
<evidence type="ECO:0000313" key="3">
    <source>
        <dbReference type="EMBL" id="THH15648.1"/>
    </source>
</evidence>
<dbReference type="EMBL" id="SGPL01000198">
    <property type="protein sequence ID" value="THH15648.1"/>
    <property type="molecule type" value="Genomic_DNA"/>
</dbReference>
<dbReference type="InterPro" id="IPR003615">
    <property type="entry name" value="HNH_nuc"/>
</dbReference>
<feature type="compositionally biased region" description="Polar residues" evidence="1">
    <location>
        <begin position="1"/>
        <end position="20"/>
    </location>
</feature>
<gene>
    <name evidence="3" type="ORF">EW146_g4861</name>
</gene>
<keyword evidence="4" id="KW-1185">Reference proteome</keyword>
<evidence type="ECO:0000313" key="4">
    <source>
        <dbReference type="Proteomes" id="UP000310158"/>
    </source>
</evidence>
<evidence type="ECO:0000256" key="1">
    <source>
        <dbReference type="SAM" id="MobiDB-lite"/>
    </source>
</evidence>
<dbReference type="Pfam" id="PF13391">
    <property type="entry name" value="HNH_2"/>
    <property type="match status" value="1"/>
</dbReference>
<dbReference type="OrthoDB" id="3269254at2759"/>
<evidence type="ECO:0000259" key="2">
    <source>
        <dbReference type="Pfam" id="PF13391"/>
    </source>
</evidence>